<dbReference type="NCBIfam" id="TIGR01200">
    <property type="entry name" value="GLPGLI"/>
    <property type="match status" value="1"/>
</dbReference>
<dbReference type="Proteomes" id="UP000077667">
    <property type="component" value="Chromosome"/>
</dbReference>
<name>A0A1A9HY91_9BACT</name>
<feature type="chain" id="PRO_5008389601" description="GLPGLI family protein" evidence="1">
    <location>
        <begin position="23"/>
        <end position="249"/>
    </location>
</feature>
<evidence type="ECO:0000313" key="3">
    <source>
        <dbReference type="Proteomes" id="UP000077667"/>
    </source>
</evidence>
<organism evidence="2 3">
    <name type="scientific">Niabella ginsenosidivorans</name>
    <dbReference type="NCBI Taxonomy" id="1176587"/>
    <lineage>
        <taxon>Bacteria</taxon>
        <taxon>Pseudomonadati</taxon>
        <taxon>Bacteroidota</taxon>
        <taxon>Chitinophagia</taxon>
        <taxon>Chitinophagales</taxon>
        <taxon>Chitinophagaceae</taxon>
        <taxon>Niabella</taxon>
    </lineage>
</organism>
<reference evidence="2 3" key="1">
    <citation type="submission" date="2016-05" db="EMBL/GenBank/DDBJ databases">
        <title>Niabella ginsenosidivorans BS26 whole genome sequencing.</title>
        <authorList>
            <person name="Im W.T."/>
            <person name="Siddiqi M.Z."/>
        </authorList>
    </citation>
    <scope>NUCLEOTIDE SEQUENCE [LARGE SCALE GENOMIC DNA]</scope>
    <source>
        <strain evidence="2 3">BS26</strain>
    </source>
</reference>
<proteinExistence type="predicted"/>
<gene>
    <name evidence="2" type="ORF">A8C56_04615</name>
</gene>
<keyword evidence="3" id="KW-1185">Reference proteome</keyword>
<evidence type="ECO:0008006" key="4">
    <source>
        <dbReference type="Google" id="ProtNLM"/>
    </source>
</evidence>
<feature type="signal peptide" evidence="1">
    <location>
        <begin position="1"/>
        <end position="22"/>
    </location>
</feature>
<dbReference type="KEGG" id="nia:A8C56_04615"/>
<sequence length="249" mass="28439">MTNHYKIICCVLLFLAGSSGFAQQYLHSGLIEYEVKTNNIKSMPDGEWKDLIKDKIPEFSVNYYNYIFSNDQSICKFSRAADTKANLSMFGKMEDYVWYNNYQANQFTNSVSVDNIYLISGQLQDIRWKIYPTDMRTIAGFSCRKASAILFDSVYVFVYYTDEILTPGGPMGLHGLPGMILGVTIPRLYQSWIATRVELNIPPKEKIAPPTSGKKKTKEALTTSLLELSKSWGKDGSKYVNPLIWRMFM</sequence>
<dbReference type="OrthoDB" id="1440774at2"/>
<dbReference type="InterPro" id="IPR005901">
    <property type="entry name" value="GLPGLI"/>
</dbReference>
<evidence type="ECO:0000313" key="2">
    <source>
        <dbReference type="EMBL" id="ANH80357.1"/>
    </source>
</evidence>
<dbReference type="STRING" id="1176587.A8C56_04615"/>
<dbReference type="EMBL" id="CP015772">
    <property type="protein sequence ID" value="ANH80357.1"/>
    <property type="molecule type" value="Genomic_DNA"/>
</dbReference>
<evidence type="ECO:0000256" key="1">
    <source>
        <dbReference type="SAM" id="SignalP"/>
    </source>
</evidence>
<protein>
    <recommendedName>
        <fullName evidence="4">GLPGLI family protein</fullName>
    </recommendedName>
</protein>
<dbReference type="AlphaFoldDB" id="A0A1A9HY91"/>
<accession>A0A1A9HY91</accession>
<keyword evidence="1" id="KW-0732">Signal</keyword>